<evidence type="ECO:0000313" key="4">
    <source>
        <dbReference type="EMBL" id="MCD7473080.1"/>
    </source>
</evidence>
<gene>
    <name evidence="4" type="ORF">HAX54_014666</name>
</gene>
<dbReference type="Proteomes" id="UP000823775">
    <property type="component" value="Unassembled WGS sequence"/>
</dbReference>
<keyword evidence="2" id="KW-0805">Transcription regulation</keyword>
<sequence length="223" mass="24956">MDLGLSGSDLVNVIAKDTTVVVRGLVTHLRPTIDLHRLGSDENVVRALKGFPWMLTFGIHHIMETNLLLFKNHGVPDERIIFKSFGWSDDDILEMFRKLPYCVAFSAVRIQKALNLFMKELGLGPAYLVSHPVLKILDEKKLERRKLALYTVVSLTETKFIEYFMLHYKDQNLILTSKFVPEDRSKYLLCYGIGGNQPSENSICSVAVNATMGAAAAVVGNVG</sequence>
<protein>
    <submittedName>
        <fullName evidence="4">Uncharacterized protein</fullName>
    </submittedName>
</protein>
<reference evidence="4 5" key="1">
    <citation type="journal article" date="2021" name="BMC Genomics">
        <title>Datura genome reveals duplications of psychoactive alkaloid biosynthetic genes and high mutation rate following tissue culture.</title>
        <authorList>
            <person name="Rajewski A."/>
            <person name="Carter-House D."/>
            <person name="Stajich J."/>
            <person name="Litt A."/>
        </authorList>
    </citation>
    <scope>NUCLEOTIDE SEQUENCE [LARGE SCALE GENOMIC DNA]</scope>
    <source>
        <strain evidence="4">AR-01</strain>
    </source>
</reference>
<keyword evidence="3" id="KW-0809">Transit peptide</keyword>
<comment type="caution">
    <text evidence="4">The sequence shown here is derived from an EMBL/GenBank/DDBJ whole genome shotgun (WGS) entry which is preliminary data.</text>
</comment>
<evidence type="ECO:0000256" key="2">
    <source>
        <dbReference type="ARBA" id="ARBA00022472"/>
    </source>
</evidence>
<comment type="similarity">
    <text evidence="1">Belongs to the mTERF family.</text>
</comment>
<evidence type="ECO:0000313" key="5">
    <source>
        <dbReference type="Proteomes" id="UP000823775"/>
    </source>
</evidence>
<dbReference type="PANTHER" id="PTHR13068">
    <property type="entry name" value="CGI-12 PROTEIN-RELATED"/>
    <property type="match status" value="1"/>
</dbReference>
<evidence type="ECO:0000256" key="3">
    <source>
        <dbReference type="ARBA" id="ARBA00022946"/>
    </source>
</evidence>
<dbReference type="InterPro" id="IPR003690">
    <property type="entry name" value="MTERF"/>
</dbReference>
<accession>A0ABS8TR76</accession>
<dbReference type="InterPro" id="IPR038538">
    <property type="entry name" value="MTERF_sf"/>
</dbReference>
<dbReference type="Gene3D" id="1.25.70.10">
    <property type="entry name" value="Transcription termination factor 3, mitochondrial"/>
    <property type="match status" value="1"/>
</dbReference>
<organism evidence="4 5">
    <name type="scientific">Datura stramonium</name>
    <name type="common">Jimsonweed</name>
    <name type="synonym">Common thornapple</name>
    <dbReference type="NCBI Taxonomy" id="4076"/>
    <lineage>
        <taxon>Eukaryota</taxon>
        <taxon>Viridiplantae</taxon>
        <taxon>Streptophyta</taxon>
        <taxon>Embryophyta</taxon>
        <taxon>Tracheophyta</taxon>
        <taxon>Spermatophyta</taxon>
        <taxon>Magnoliopsida</taxon>
        <taxon>eudicotyledons</taxon>
        <taxon>Gunneridae</taxon>
        <taxon>Pentapetalae</taxon>
        <taxon>asterids</taxon>
        <taxon>lamiids</taxon>
        <taxon>Solanales</taxon>
        <taxon>Solanaceae</taxon>
        <taxon>Solanoideae</taxon>
        <taxon>Datureae</taxon>
        <taxon>Datura</taxon>
    </lineage>
</organism>
<keyword evidence="2" id="KW-0804">Transcription</keyword>
<name>A0ABS8TR76_DATST</name>
<proteinExistence type="inferred from homology"/>
<evidence type="ECO:0000256" key="1">
    <source>
        <dbReference type="ARBA" id="ARBA00007692"/>
    </source>
</evidence>
<keyword evidence="2" id="KW-0806">Transcription termination</keyword>
<dbReference type="EMBL" id="JACEIK010001915">
    <property type="protein sequence ID" value="MCD7473080.1"/>
    <property type="molecule type" value="Genomic_DNA"/>
</dbReference>
<keyword evidence="5" id="KW-1185">Reference proteome</keyword>
<dbReference type="PANTHER" id="PTHR13068:SF138">
    <property type="entry name" value="MITOCHONDRIAL TRANSCRIPTION TERMINATION FACTOR FAMILY PROTEIN"/>
    <property type="match status" value="1"/>
</dbReference>